<dbReference type="AlphaFoldDB" id="A0A0E9Y0I0"/>
<evidence type="ECO:0000256" key="1">
    <source>
        <dbReference type="SAM" id="Phobius"/>
    </source>
</evidence>
<proteinExistence type="predicted"/>
<feature type="transmembrane region" description="Helical" evidence="1">
    <location>
        <begin position="6"/>
        <end position="28"/>
    </location>
</feature>
<keyword evidence="1" id="KW-0472">Membrane</keyword>
<name>A0A0E9Y0I0_ANGAN</name>
<keyword evidence="1" id="KW-0812">Transmembrane</keyword>
<evidence type="ECO:0000313" key="2">
    <source>
        <dbReference type="EMBL" id="JAI07616.1"/>
    </source>
</evidence>
<reference evidence="2" key="2">
    <citation type="journal article" date="2015" name="Fish Shellfish Immunol.">
        <title>Early steps in the European eel (Anguilla anguilla)-Vibrio vulnificus interaction in the gills: Role of the RtxA13 toxin.</title>
        <authorList>
            <person name="Callol A."/>
            <person name="Pajuelo D."/>
            <person name="Ebbesson L."/>
            <person name="Teles M."/>
            <person name="MacKenzie S."/>
            <person name="Amaro C."/>
        </authorList>
    </citation>
    <scope>NUCLEOTIDE SEQUENCE</scope>
</reference>
<organism evidence="2">
    <name type="scientific">Anguilla anguilla</name>
    <name type="common">European freshwater eel</name>
    <name type="synonym">Muraena anguilla</name>
    <dbReference type="NCBI Taxonomy" id="7936"/>
    <lineage>
        <taxon>Eukaryota</taxon>
        <taxon>Metazoa</taxon>
        <taxon>Chordata</taxon>
        <taxon>Craniata</taxon>
        <taxon>Vertebrata</taxon>
        <taxon>Euteleostomi</taxon>
        <taxon>Actinopterygii</taxon>
        <taxon>Neopterygii</taxon>
        <taxon>Teleostei</taxon>
        <taxon>Anguilliformes</taxon>
        <taxon>Anguillidae</taxon>
        <taxon>Anguilla</taxon>
    </lineage>
</organism>
<dbReference type="EMBL" id="GBXM01000962">
    <property type="protein sequence ID" value="JAI07616.1"/>
    <property type="molecule type" value="Transcribed_RNA"/>
</dbReference>
<keyword evidence="1" id="KW-1133">Transmembrane helix</keyword>
<accession>A0A0E9Y0I0</accession>
<protein>
    <submittedName>
        <fullName evidence="2">Uncharacterized protein</fullName>
    </submittedName>
</protein>
<reference evidence="2" key="1">
    <citation type="submission" date="2014-11" db="EMBL/GenBank/DDBJ databases">
        <authorList>
            <person name="Amaro Gonzalez C."/>
        </authorList>
    </citation>
    <scope>NUCLEOTIDE SEQUENCE</scope>
</reference>
<sequence length="42" mass="5082">MFMLCYVMSVMFFTALLFILLYLSYFMFTVTHHLTKTNSLYV</sequence>